<evidence type="ECO:0000313" key="2">
    <source>
        <dbReference type="Proteomes" id="UP000253551"/>
    </source>
</evidence>
<keyword evidence="2" id="KW-1185">Reference proteome</keyword>
<evidence type="ECO:0000313" key="1">
    <source>
        <dbReference type="EMBL" id="RCH86602.1"/>
    </source>
</evidence>
<gene>
    <name evidence="1" type="primary">CHS7</name>
    <name evidence="1" type="ORF">CU098_010334</name>
</gene>
<dbReference type="OrthoDB" id="2189463at2759"/>
<feature type="non-terminal residue" evidence="1">
    <location>
        <position position="53"/>
    </location>
</feature>
<accession>A0A367J9H3</accession>
<sequence>MTAITYYFDAITFNGICKTIALSLCPLIGQYNGIEPVCYSRNVELSGNIIFQP</sequence>
<dbReference type="InterPro" id="IPR022057">
    <property type="entry name" value="Chs7"/>
</dbReference>
<dbReference type="STRING" id="4846.A0A367J9H3"/>
<protein>
    <submittedName>
        <fullName evidence="1">Chitin synthase, class 7</fullName>
    </submittedName>
</protein>
<comment type="caution">
    <text evidence="1">The sequence shown here is derived from an EMBL/GenBank/DDBJ whole genome shotgun (WGS) entry which is preliminary data.</text>
</comment>
<dbReference type="AlphaFoldDB" id="A0A367J9H3"/>
<dbReference type="EMBL" id="PJQM01003900">
    <property type="protein sequence ID" value="RCH86602.1"/>
    <property type="molecule type" value="Genomic_DNA"/>
</dbReference>
<dbReference type="Proteomes" id="UP000253551">
    <property type="component" value="Unassembled WGS sequence"/>
</dbReference>
<reference evidence="1 2" key="1">
    <citation type="journal article" date="2018" name="G3 (Bethesda)">
        <title>Phylogenetic and Phylogenomic Definition of Rhizopus Species.</title>
        <authorList>
            <person name="Gryganskyi A.P."/>
            <person name="Golan J."/>
            <person name="Dolatabadi S."/>
            <person name="Mondo S."/>
            <person name="Robb S."/>
            <person name="Idnurm A."/>
            <person name="Muszewska A."/>
            <person name="Steczkiewicz K."/>
            <person name="Masonjones S."/>
            <person name="Liao H.L."/>
            <person name="Gajdeczka M.T."/>
            <person name="Anike F."/>
            <person name="Vuek A."/>
            <person name="Anishchenko I.M."/>
            <person name="Voigt K."/>
            <person name="de Hoog G.S."/>
            <person name="Smith M.E."/>
            <person name="Heitman J."/>
            <person name="Vilgalys R."/>
            <person name="Stajich J.E."/>
        </authorList>
    </citation>
    <scope>NUCLEOTIDE SEQUENCE [LARGE SCALE GENOMIC DNA]</scope>
    <source>
        <strain evidence="1 2">LSU 92-RS-03</strain>
    </source>
</reference>
<proteinExistence type="predicted"/>
<dbReference type="Pfam" id="PF12271">
    <property type="entry name" value="Chs7"/>
    <property type="match status" value="1"/>
</dbReference>
<name>A0A367J9H3_RHIST</name>
<organism evidence="1 2">
    <name type="scientific">Rhizopus stolonifer</name>
    <name type="common">Rhizopus nigricans</name>
    <dbReference type="NCBI Taxonomy" id="4846"/>
    <lineage>
        <taxon>Eukaryota</taxon>
        <taxon>Fungi</taxon>
        <taxon>Fungi incertae sedis</taxon>
        <taxon>Mucoromycota</taxon>
        <taxon>Mucoromycotina</taxon>
        <taxon>Mucoromycetes</taxon>
        <taxon>Mucorales</taxon>
        <taxon>Mucorineae</taxon>
        <taxon>Rhizopodaceae</taxon>
        <taxon>Rhizopus</taxon>
    </lineage>
</organism>